<sequence>MSDSRLCGLLSCQPAVSSAAKAGTAVKTAADKRRAVKAFMVVSLRLPIEMGFIVKRFGGYAYRFISRYQVKSLSKNQLQTIITAIIE</sequence>
<evidence type="ECO:0000313" key="1">
    <source>
        <dbReference type="EMBL" id="UTG76362.1"/>
    </source>
</evidence>
<dbReference type="Proteomes" id="UP001057336">
    <property type="component" value="Chromosome"/>
</dbReference>
<name>A0A9X9I6R6_NEISU</name>
<gene>
    <name evidence="1" type="ORF">KCG53_04405</name>
</gene>
<organism evidence="1 2">
    <name type="scientific">Neisseria subflava</name>
    <dbReference type="NCBI Taxonomy" id="28449"/>
    <lineage>
        <taxon>Bacteria</taxon>
        <taxon>Pseudomonadati</taxon>
        <taxon>Pseudomonadota</taxon>
        <taxon>Betaproteobacteria</taxon>
        <taxon>Neisseriales</taxon>
        <taxon>Neisseriaceae</taxon>
        <taxon>Neisseria</taxon>
    </lineage>
</organism>
<evidence type="ECO:0000313" key="2">
    <source>
        <dbReference type="Proteomes" id="UP001057336"/>
    </source>
</evidence>
<reference evidence="1" key="1">
    <citation type="submission" date="2021-04" db="EMBL/GenBank/DDBJ databases">
        <title>Characterizing Neisseria spp. as novel respiratory pathobionts in bronchiectasis.</title>
        <authorList>
            <person name="Li L."/>
            <person name="Mac Aogain M."/>
            <person name="Xu T."/>
            <person name="Jaggi T.K."/>
            <person name="Chan L.Y."/>
            <person name="Keir H.R."/>
            <person name="Dicker A.J."/>
            <person name="Qu J."/>
            <person name="Liu Y."/>
            <person name="Chen H.S."/>
            <person name="Koh M.S."/>
            <person name="Ong T.H."/>
            <person name="Lim A.Y.H."/>
            <person name="Abisheganaden J."/>
            <person name="Low T.B."/>
            <person name="Oliver B.G."/>
            <person name="Tan N.S."/>
            <person name="Fang M."/>
            <person name="Chalmers J.D."/>
            <person name="Chotirmall S.H."/>
        </authorList>
    </citation>
    <scope>NUCLEOTIDE SEQUENCE</scope>
    <source>
        <strain evidence="1">CG0073</strain>
    </source>
</reference>
<protein>
    <submittedName>
        <fullName evidence="1">Uncharacterized protein</fullName>
    </submittedName>
</protein>
<dbReference type="EMBL" id="CP073118">
    <property type="protein sequence ID" value="UTG76362.1"/>
    <property type="molecule type" value="Genomic_DNA"/>
</dbReference>
<proteinExistence type="predicted"/>
<accession>A0A9X9I6R6</accession>
<dbReference type="AlphaFoldDB" id="A0A9X9I6R6"/>